<feature type="binding site" evidence="14 15">
    <location>
        <position position="20"/>
    </location>
    <ligand>
        <name>a divalent metal cation</name>
        <dbReference type="ChEBI" id="CHEBI:60240"/>
    </ligand>
</feature>
<feature type="binding site" evidence="14 15">
    <location>
        <position position="19"/>
    </location>
    <ligand>
        <name>a divalent metal cation</name>
        <dbReference type="ChEBI" id="CHEBI:60240"/>
    </ligand>
</feature>
<keyword evidence="9 14" id="KW-0540">Nuclease</keyword>
<dbReference type="EC" id="3.1.26.4" evidence="6 14"/>
<keyword evidence="19" id="KW-1185">Reference proteome</keyword>
<dbReference type="InterPro" id="IPR036397">
    <property type="entry name" value="RNaseH_sf"/>
</dbReference>
<dbReference type="InterPro" id="IPR001352">
    <property type="entry name" value="RNase_HII/HIII"/>
</dbReference>
<evidence type="ECO:0000256" key="14">
    <source>
        <dbReference type="HAMAP-Rule" id="MF_00052"/>
    </source>
</evidence>
<dbReference type="NCBIfam" id="NF000596">
    <property type="entry name" value="PRK00015.1-4"/>
    <property type="match status" value="1"/>
</dbReference>
<evidence type="ECO:0000259" key="17">
    <source>
        <dbReference type="PROSITE" id="PS51975"/>
    </source>
</evidence>
<evidence type="ECO:0000256" key="3">
    <source>
        <dbReference type="ARBA" id="ARBA00004065"/>
    </source>
</evidence>
<comment type="subcellular location">
    <subcellularLocation>
        <location evidence="4 14">Cytoplasm</location>
    </subcellularLocation>
</comment>
<comment type="catalytic activity">
    <reaction evidence="1 14 15 16">
        <text>Endonucleolytic cleavage to 5'-phosphomonoester.</text>
        <dbReference type="EC" id="3.1.26.4"/>
    </reaction>
</comment>
<organism evidence="18 19">
    <name type="scientific">Oceanobacter antarcticus</name>
    <dbReference type="NCBI Taxonomy" id="3133425"/>
    <lineage>
        <taxon>Bacteria</taxon>
        <taxon>Pseudomonadati</taxon>
        <taxon>Pseudomonadota</taxon>
        <taxon>Gammaproteobacteria</taxon>
        <taxon>Oceanospirillales</taxon>
        <taxon>Oceanospirillaceae</taxon>
        <taxon>Oceanobacter</taxon>
    </lineage>
</organism>
<comment type="caution">
    <text evidence="18">The sequence shown here is derived from an EMBL/GenBank/DDBJ whole genome shotgun (WGS) entry which is preliminary data.</text>
</comment>
<evidence type="ECO:0000256" key="7">
    <source>
        <dbReference type="ARBA" id="ARBA00019179"/>
    </source>
</evidence>
<evidence type="ECO:0000256" key="5">
    <source>
        <dbReference type="ARBA" id="ARBA00007383"/>
    </source>
</evidence>
<evidence type="ECO:0000256" key="2">
    <source>
        <dbReference type="ARBA" id="ARBA00001946"/>
    </source>
</evidence>
<evidence type="ECO:0000256" key="9">
    <source>
        <dbReference type="ARBA" id="ARBA00022722"/>
    </source>
</evidence>
<evidence type="ECO:0000313" key="19">
    <source>
        <dbReference type="Proteomes" id="UP001620597"/>
    </source>
</evidence>
<comment type="cofactor">
    <cofactor evidence="14 15">
        <name>Mn(2+)</name>
        <dbReference type="ChEBI" id="CHEBI:29035"/>
    </cofactor>
    <cofactor evidence="14 15">
        <name>Mg(2+)</name>
        <dbReference type="ChEBI" id="CHEBI:18420"/>
    </cofactor>
    <text evidence="14 15">Manganese or magnesium. Binds 1 divalent metal ion per monomer in the absence of substrate. May bind a second metal ion after substrate binding.</text>
</comment>
<evidence type="ECO:0000256" key="12">
    <source>
        <dbReference type="ARBA" id="ARBA00022801"/>
    </source>
</evidence>
<dbReference type="EMBL" id="JBBKTX010000002">
    <property type="protein sequence ID" value="MFK4751107.1"/>
    <property type="molecule type" value="Genomic_DNA"/>
</dbReference>
<reference evidence="18 19" key="1">
    <citation type="submission" date="2024-03" db="EMBL/GenBank/DDBJ databases">
        <title>High-quality draft genome sequence of Oceanobacter sp. wDCs-4.</title>
        <authorList>
            <person name="Dong C."/>
        </authorList>
    </citation>
    <scope>NUCLEOTIDE SEQUENCE [LARGE SCALE GENOMIC DNA]</scope>
    <source>
        <strain evidence="19">wDCs-4</strain>
    </source>
</reference>
<dbReference type="Gene3D" id="3.30.420.10">
    <property type="entry name" value="Ribonuclease H-like superfamily/Ribonuclease H"/>
    <property type="match status" value="1"/>
</dbReference>
<evidence type="ECO:0000256" key="15">
    <source>
        <dbReference type="PROSITE-ProRule" id="PRU01319"/>
    </source>
</evidence>
<evidence type="ECO:0000256" key="16">
    <source>
        <dbReference type="RuleBase" id="RU003515"/>
    </source>
</evidence>
<keyword evidence="8 14" id="KW-0963">Cytoplasm</keyword>
<evidence type="ECO:0000256" key="10">
    <source>
        <dbReference type="ARBA" id="ARBA00022723"/>
    </source>
</evidence>
<evidence type="ECO:0000256" key="8">
    <source>
        <dbReference type="ARBA" id="ARBA00022490"/>
    </source>
</evidence>
<proteinExistence type="inferred from homology"/>
<dbReference type="PROSITE" id="PS51975">
    <property type="entry name" value="RNASE_H_2"/>
    <property type="match status" value="1"/>
</dbReference>
<dbReference type="Proteomes" id="UP001620597">
    <property type="component" value="Unassembled WGS sequence"/>
</dbReference>
<dbReference type="PANTHER" id="PTHR10954">
    <property type="entry name" value="RIBONUCLEASE H2 SUBUNIT A"/>
    <property type="match status" value="1"/>
</dbReference>
<sequence length="203" mass="21824">MIDIELSLIEQGLVYCGIDEAGAGPLCGDVLAAAVVLHPDRPIPGLDDSKKLTEKRRQIVYEQILESAVDYAIARATVAEIDDINILNARMLAMTRAVAGLSGDVEYALVDGNRLPQLDIAATTVIKGDSLVQAIAAASVLAKVTRDREMLALDKVYPGYGFAQHKGYGTKVHLQALQTLGPCAIHRRSYAPVRALLESDSTR</sequence>
<evidence type="ECO:0000256" key="11">
    <source>
        <dbReference type="ARBA" id="ARBA00022759"/>
    </source>
</evidence>
<evidence type="ECO:0000313" key="18">
    <source>
        <dbReference type="EMBL" id="MFK4751107.1"/>
    </source>
</evidence>
<accession>A0ABW8NDT5</accession>
<dbReference type="GO" id="GO:0004523">
    <property type="term" value="F:RNA-DNA hybrid ribonuclease activity"/>
    <property type="evidence" value="ECO:0007669"/>
    <property type="project" value="UniProtKB-EC"/>
</dbReference>
<dbReference type="PANTHER" id="PTHR10954:SF18">
    <property type="entry name" value="RIBONUCLEASE HII"/>
    <property type="match status" value="1"/>
</dbReference>
<evidence type="ECO:0000256" key="4">
    <source>
        <dbReference type="ARBA" id="ARBA00004496"/>
    </source>
</evidence>
<dbReference type="SUPFAM" id="SSF53098">
    <property type="entry name" value="Ribonuclease H-like"/>
    <property type="match status" value="1"/>
</dbReference>
<dbReference type="NCBIfam" id="NF000595">
    <property type="entry name" value="PRK00015.1-3"/>
    <property type="match status" value="1"/>
</dbReference>
<dbReference type="RefSeq" id="WP_416204627.1">
    <property type="nucleotide sequence ID" value="NZ_JBBKTX010000002.1"/>
</dbReference>
<dbReference type="Pfam" id="PF01351">
    <property type="entry name" value="RNase_HII"/>
    <property type="match status" value="1"/>
</dbReference>
<comment type="similarity">
    <text evidence="5 14 16">Belongs to the RNase HII family.</text>
</comment>
<dbReference type="InterPro" id="IPR022898">
    <property type="entry name" value="RNase_HII"/>
</dbReference>
<feature type="binding site" evidence="14 15">
    <location>
        <position position="111"/>
    </location>
    <ligand>
        <name>a divalent metal cation</name>
        <dbReference type="ChEBI" id="CHEBI:60240"/>
    </ligand>
</feature>
<keyword evidence="11 14" id="KW-0255">Endonuclease</keyword>
<evidence type="ECO:0000256" key="13">
    <source>
        <dbReference type="ARBA" id="ARBA00023211"/>
    </source>
</evidence>
<keyword evidence="12 14" id="KW-0378">Hydrolase</keyword>
<protein>
    <recommendedName>
        <fullName evidence="7 14">Ribonuclease HII</fullName>
        <shortName evidence="14">RNase HII</shortName>
        <ecNumber evidence="6 14">3.1.26.4</ecNumber>
    </recommendedName>
</protein>
<dbReference type="InterPro" id="IPR024567">
    <property type="entry name" value="RNase_HII/HIII_dom"/>
</dbReference>
<feature type="domain" description="RNase H type-2" evidence="17">
    <location>
        <begin position="13"/>
        <end position="202"/>
    </location>
</feature>
<keyword evidence="10 14" id="KW-0479">Metal-binding</keyword>
<evidence type="ECO:0000256" key="1">
    <source>
        <dbReference type="ARBA" id="ARBA00000077"/>
    </source>
</evidence>
<dbReference type="HAMAP" id="MF_00052_B">
    <property type="entry name" value="RNase_HII_B"/>
    <property type="match status" value="1"/>
</dbReference>
<comment type="function">
    <text evidence="3 14 16">Endonuclease that specifically degrades the RNA of RNA-DNA hybrids.</text>
</comment>
<keyword evidence="13 14" id="KW-0464">Manganese</keyword>
<dbReference type="InterPro" id="IPR012337">
    <property type="entry name" value="RNaseH-like_sf"/>
</dbReference>
<comment type="cofactor">
    <cofactor evidence="2">
        <name>Mg(2+)</name>
        <dbReference type="ChEBI" id="CHEBI:18420"/>
    </cofactor>
</comment>
<dbReference type="CDD" id="cd07182">
    <property type="entry name" value="RNase_HII_bacteria_HII_like"/>
    <property type="match status" value="1"/>
</dbReference>
<name>A0ABW8NDT5_9GAMM</name>
<gene>
    <name evidence="14 18" type="primary">rnhB</name>
    <name evidence="18" type="ORF">WG929_01675</name>
</gene>
<evidence type="ECO:0000256" key="6">
    <source>
        <dbReference type="ARBA" id="ARBA00012180"/>
    </source>
</evidence>